<dbReference type="Pfam" id="PF20160">
    <property type="entry name" value="C-JID"/>
    <property type="match status" value="1"/>
</dbReference>
<dbReference type="AlphaFoldDB" id="A0A7J6EMB5"/>
<dbReference type="InterPro" id="IPR032675">
    <property type="entry name" value="LRR_dom_sf"/>
</dbReference>
<dbReference type="Proteomes" id="UP000525078">
    <property type="component" value="Unassembled WGS sequence"/>
</dbReference>
<evidence type="ECO:0000313" key="5">
    <source>
        <dbReference type="Proteomes" id="UP000525078"/>
    </source>
</evidence>
<dbReference type="Gene3D" id="3.80.10.10">
    <property type="entry name" value="Ribonuclease Inhibitor"/>
    <property type="match status" value="1"/>
</dbReference>
<evidence type="ECO:0000313" key="4">
    <source>
        <dbReference type="EMBL" id="KAF4359568.1"/>
    </source>
</evidence>
<organism evidence="4 5">
    <name type="scientific">Cannabis sativa</name>
    <name type="common">Hemp</name>
    <name type="synonym">Marijuana</name>
    <dbReference type="NCBI Taxonomy" id="3483"/>
    <lineage>
        <taxon>Eukaryota</taxon>
        <taxon>Viridiplantae</taxon>
        <taxon>Streptophyta</taxon>
        <taxon>Embryophyta</taxon>
        <taxon>Tracheophyta</taxon>
        <taxon>Spermatophyta</taxon>
        <taxon>Magnoliopsida</taxon>
        <taxon>eudicotyledons</taxon>
        <taxon>Gunneridae</taxon>
        <taxon>Pentapetalae</taxon>
        <taxon>rosids</taxon>
        <taxon>fabids</taxon>
        <taxon>Rosales</taxon>
        <taxon>Cannabaceae</taxon>
        <taxon>Cannabis</taxon>
    </lineage>
</organism>
<evidence type="ECO:0000256" key="1">
    <source>
        <dbReference type="ARBA" id="ARBA00022614"/>
    </source>
</evidence>
<feature type="domain" description="C-JID" evidence="3">
    <location>
        <begin position="168"/>
        <end position="304"/>
    </location>
</feature>
<name>A0A7J6EMB5_CANSA</name>
<sequence length="409" mass="47382">MECKNLEFVPINIYNMSHLKVLCLSKCSKLESLPSVTTNFQFKIEVDLSYNNIVKVRDWNLGLSPLPLLGHEPYRSMVDHRQVSIEQLSNLVLYLMEPCDNGDTFTTLGFDVFSCRCLLSSIRKRPWSFCGCSKWNVVKYKELVMDFSASLIRQATYFGNELVELCLNQSEGSSIDIYLSPFSYNSNFTGFYFCVIIEFDNYCFDINRLSLQCEYHFENNNGESNKRSWSFRTTAKNTSTVTEIGILNSDHMFMGFIHEEYDENLASCPILQVSFKFHLQQHDWEEVVNVGNYKVKKCGICTLNLEDLVEVFNNLDDHDSSKNNESEEMEIGMEDINSIFDNNNNNNNGKTSYNFRSSYHYSIRTLITCLWGLLIHEEYDENLASYKCPLSFTFNNMIGKKLLMLATTK</sequence>
<dbReference type="InterPro" id="IPR045344">
    <property type="entry name" value="C-JID"/>
</dbReference>
<keyword evidence="1" id="KW-0433">Leucine-rich repeat</keyword>
<dbReference type="EMBL" id="JAATIP010000214">
    <property type="protein sequence ID" value="KAF4359568.1"/>
    <property type="molecule type" value="Genomic_DNA"/>
</dbReference>
<gene>
    <name evidence="4" type="ORF">F8388_003571</name>
</gene>
<keyword evidence="2" id="KW-0677">Repeat</keyword>
<evidence type="ECO:0000259" key="3">
    <source>
        <dbReference type="Pfam" id="PF20160"/>
    </source>
</evidence>
<accession>A0A7J6EMB5</accession>
<reference evidence="4 5" key="1">
    <citation type="journal article" date="2020" name="bioRxiv">
        <title>Sequence and annotation of 42 cannabis genomes reveals extensive copy number variation in cannabinoid synthesis and pathogen resistance genes.</title>
        <authorList>
            <person name="Mckernan K.J."/>
            <person name="Helbert Y."/>
            <person name="Kane L.T."/>
            <person name="Ebling H."/>
            <person name="Zhang L."/>
            <person name="Liu B."/>
            <person name="Eaton Z."/>
            <person name="Mclaughlin S."/>
            <person name="Kingan S."/>
            <person name="Baybayan P."/>
            <person name="Concepcion G."/>
            <person name="Jordan M."/>
            <person name="Riva A."/>
            <person name="Barbazuk W."/>
            <person name="Harkins T."/>
        </authorList>
    </citation>
    <scope>NUCLEOTIDE SEQUENCE [LARGE SCALE GENOMIC DNA]</scope>
    <source>
        <strain evidence="5">cv. Jamaican Lion 4</strain>
        <tissue evidence="4">Leaf</tissue>
    </source>
</reference>
<evidence type="ECO:0000256" key="2">
    <source>
        <dbReference type="ARBA" id="ARBA00022737"/>
    </source>
</evidence>
<comment type="caution">
    <text evidence="4">The sequence shown here is derived from an EMBL/GenBank/DDBJ whole genome shotgun (WGS) entry which is preliminary data.</text>
</comment>
<protein>
    <recommendedName>
        <fullName evidence="3">C-JID domain-containing protein</fullName>
    </recommendedName>
</protein>
<proteinExistence type="predicted"/>